<dbReference type="SUPFAM" id="SSF56796">
    <property type="entry name" value="Dehydroquinate synthase-like"/>
    <property type="match status" value="2"/>
</dbReference>
<dbReference type="InterPro" id="IPR039697">
    <property type="entry name" value="Alcohol_dehydrogenase_Fe"/>
</dbReference>
<evidence type="ECO:0000259" key="2">
    <source>
        <dbReference type="Pfam" id="PF00465"/>
    </source>
</evidence>
<proteinExistence type="predicted"/>
<sequence>MTEHVERLNPNRPLPIVSYGLPYEEAIARHLAETLHKTRPYLLVSGTLSRETDVVDRLRARLERDDGGSSGTALVGVRRGMHSHTLYADLLEVLADLRATRADAIVVVGGGSLVDAAKALAFALANGADSHEALDALHANPDDLDARLQAQRGASLSMQGVSLYGVELGASHGIGHQLGPQGVPHAETTCVLLPAVLKYNARVNGDQQAQVAAALWDDPVVAAVLQKQFHLARDTADLGDVLDAIIRALDLPRTLAVYGIGRDKLDDIAVNSLTDLACQTNPVPLTEKKQVLEILEACLGET</sequence>
<reference evidence="4 5" key="1">
    <citation type="journal article" date="2016" name="Genome Biol. Evol.">
        <title>Divergent and convergent evolution of fungal pathogenicity.</title>
        <authorList>
            <person name="Shang Y."/>
            <person name="Xiao G."/>
            <person name="Zheng P."/>
            <person name="Cen K."/>
            <person name="Zhan S."/>
            <person name="Wang C."/>
        </authorList>
    </citation>
    <scope>NUCLEOTIDE SEQUENCE [LARGE SCALE GENOMIC DNA]</scope>
    <source>
        <strain evidence="4 5">RCEF 264</strain>
    </source>
</reference>
<dbReference type="Gene3D" id="1.20.1090.10">
    <property type="entry name" value="Dehydroquinate synthase-like - alpha domain"/>
    <property type="match status" value="1"/>
</dbReference>
<keyword evidence="1" id="KW-0560">Oxidoreductase</keyword>
<evidence type="ECO:0000313" key="4">
    <source>
        <dbReference type="EMBL" id="OAA59554.1"/>
    </source>
</evidence>
<gene>
    <name evidence="4" type="ORF">SPI_05752</name>
</gene>
<evidence type="ECO:0000256" key="1">
    <source>
        <dbReference type="ARBA" id="ARBA00023002"/>
    </source>
</evidence>
<feature type="domain" description="Fe-containing alcohol dehydrogenase-like C-terminal" evidence="3">
    <location>
        <begin position="132"/>
        <end position="297"/>
    </location>
</feature>
<dbReference type="Pfam" id="PF00465">
    <property type="entry name" value="Fe-ADH"/>
    <property type="match status" value="1"/>
</dbReference>
<evidence type="ECO:0000259" key="3">
    <source>
        <dbReference type="Pfam" id="PF25137"/>
    </source>
</evidence>
<dbReference type="PANTHER" id="PTHR11496">
    <property type="entry name" value="ALCOHOL DEHYDROGENASE"/>
    <property type="match status" value="1"/>
</dbReference>
<dbReference type="Proteomes" id="UP000076874">
    <property type="component" value="Unassembled WGS sequence"/>
</dbReference>
<feature type="domain" description="Alcohol dehydrogenase iron-type/glycerol dehydrogenase GldA" evidence="2">
    <location>
        <begin position="28"/>
        <end position="130"/>
    </location>
</feature>
<dbReference type="OrthoDB" id="339764at2759"/>
<keyword evidence="5" id="KW-1185">Reference proteome</keyword>
<dbReference type="PANTHER" id="PTHR11496:SF107">
    <property type="entry name" value="ALCOHOL DEHYDROGENASE, PUTATIVE (AFU_ORTHOLOGUE AFUA_1G06800)-RELATED"/>
    <property type="match status" value="1"/>
</dbReference>
<dbReference type="GO" id="GO:0004022">
    <property type="term" value="F:alcohol dehydrogenase (NAD+) activity"/>
    <property type="evidence" value="ECO:0007669"/>
    <property type="project" value="TreeGrafter"/>
</dbReference>
<protein>
    <submittedName>
        <fullName evidence="4">Alcohol dehydrogenase, iron-type</fullName>
    </submittedName>
</protein>
<organism evidence="4 5">
    <name type="scientific">Niveomyces insectorum RCEF 264</name>
    <dbReference type="NCBI Taxonomy" id="1081102"/>
    <lineage>
        <taxon>Eukaryota</taxon>
        <taxon>Fungi</taxon>
        <taxon>Dikarya</taxon>
        <taxon>Ascomycota</taxon>
        <taxon>Pezizomycotina</taxon>
        <taxon>Sordariomycetes</taxon>
        <taxon>Hypocreomycetidae</taxon>
        <taxon>Hypocreales</taxon>
        <taxon>Cordycipitaceae</taxon>
        <taxon>Niveomyces</taxon>
    </lineage>
</organism>
<dbReference type="InterPro" id="IPR056798">
    <property type="entry name" value="ADH_Fe_C"/>
</dbReference>
<accession>A0A167SEM8</accession>
<dbReference type="Pfam" id="PF25137">
    <property type="entry name" value="ADH_Fe_C"/>
    <property type="match status" value="1"/>
</dbReference>
<name>A0A167SEM8_9HYPO</name>
<dbReference type="EMBL" id="AZHD01000010">
    <property type="protein sequence ID" value="OAA59554.1"/>
    <property type="molecule type" value="Genomic_DNA"/>
</dbReference>
<dbReference type="STRING" id="1081102.A0A167SEM8"/>
<comment type="caution">
    <text evidence="4">The sequence shown here is derived from an EMBL/GenBank/DDBJ whole genome shotgun (WGS) entry which is preliminary data.</text>
</comment>
<evidence type="ECO:0000313" key="5">
    <source>
        <dbReference type="Proteomes" id="UP000076874"/>
    </source>
</evidence>
<dbReference type="GO" id="GO:0005739">
    <property type="term" value="C:mitochondrion"/>
    <property type="evidence" value="ECO:0007669"/>
    <property type="project" value="TreeGrafter"/>
</dbReference>
<dbReference type="AlphaFoldDB" id="A0A167SEM8"/>
<dbReference type="GO" id="GO:0046872">
    <property type="term" value="F:metal ion binding"/>
    <property type="evidence" value="ECO:0007669"/>
    <property type="project" value="InterPro"/>
</dbReference>
<dbReference type="InterPro" id="IPR001670">
    <property type="entry name" value="ADH_Fe/GldA"/>
</dbReference>